<protein>
    <submittedName>
        <fullName evidence="2">Uncharacterized protein</fullName>
    </submittedName>
</protein>
<dbReference type="AlphaFoldDB" id="E6X1F7"/>
<feature type="region of interest" description="Disordered" evidence="1">
    <location>
        <begin position="104"/>
        <end position="124"/>
    </location>
</feature>
<dbReference type="HOGENOM" id="CLU_2001453_0_0_7"/>
<evidence type="ECO:0000313" key="2">
    <source>
        <dbReference type="EMBL" id="ADV45890.1"/>
    </source>
</evidence>
<sequence>MAYDNEPVEGGSLLTVTAEIVSLEPEGFIIKVHNDETNETFEAQSVREYAEFLIESVNKSGRDNFVAQWLPSPNARRYDIDLVGMQLGMMQDWMEKELVQEGDLEDDGGLMEAMREQRESENSS</sequence>
<gene>
    <name evidence="2" type="ordered locus">Nitsa_0622</name>
</gene>
<reference evidence="2 3" key="1">
    <citation type="journal article" date="2011" name="Stand. Genomic Sci.">
        <title>Complete genome sequence of Nitratifractor salsuginis type strain (E9I37-1).</title>
        <authorList>
            <person name="Anderson I."/>
            <person name="Sikorski J."/>
            <person name="Zeytun A."/>
            <person name="Nolan M."/>
            <person name="Lapidus A."/>
            <person name="Lucas S."/>
            <person name="Hammon N."/>
            <person name="Deshpande S."/>
            <person name="Cheng J.F."/>
            <person name="Tapia R."/>
            <person name="Han C."/>
            <person name="Goodwin L."/>
            <person name="Pitluck S."/>
            <person name="Liolios K."/>
            <person name="Pagani I."/>
            <person name="Ivanova N."/>
            <person name="Huntemann M."/>
            <person name="Mavromatis K."/>
            <person name="Ovchinikova G."/>
            <person name="Pati A."/>
            <person name="Chen A."/>
            <person name="Palaniappan K."/>
            <person name="Land M."/>
            <person name="Hauser L."/>
            <person name="Brambilla E.M."/>
            <person name="Ngatchou-Djao O.D."/>
            <person name="Rohde M."/>
            <person name="Tindall B.J."/>
            <person name="Goker M."/>
            <person name="Detter J.C."/>
            <person name="Woyke T."/>
            <person name="Bristow J."/>
            <person name="Eisen J.A."/>
            <person name="Markowitz V."/>
            <person name="Hugenholtz P."/>
            <person name="Klenk H.P."/>
            <person name="Kyrpides N.C."/>
        </authorList>
    </citation>
    <scope>NUCLEOTIDE SEQUENCE [LARGE SCALE GENOMIC DNA]</scope>
    <source>
        <strain evidence="3">DSM 16511 / JCM 12458 / E9I37-1</strain>
    </source>
</reference>
<dbReference type="RefSeq" id="WP_013553585.1">
    <property type="nucleotide sequence ID" value="NC_014935.1"/>
</dbReference>
<dbReference type="STRING" id="749222.Nitsa_0622"/>
<feature type="compositionally biased region" description="Basic and acidic residues" evidence="1">
    <location>
        <begin position="113"/>
        <end position="124"/>
    </location>
</feature>
<dbReference type="EMBL" id="CP002452">
    <property type="protein sequence ID" value="ADV45890.1"/>
    <property type="molecule type" value="Genomic_DNA"/>
</dbReference>
<evidence type="ECO:0000313" key="3">
    <source>
        <dbReference type="Proteomes" id="UP000008633"/>
    </source>
</evidence>
<evidence type="ECO:0000256" key="1">
    <source>
        <dbReference type="SAM" id="MobiDB-lite"/>
    </source>
</evidence>
<accession>E6X1F7</accession>
<dbReference type="Proteomes" id="UP000008633">
    <property type="component" value="Chromosome"/>
</dbReference>
<proteinExistence type="predicted"/>
<keyword evidence="3" id="KW-1185">Reference proteome</keyword>
<organism evidence="2 3">
    <name type="scientific">Nitratifractor salsuginis (strain DSM 16511 / JCM 12458 / E9I37-1)</name>
    <dbReference type="NCBI Taxonomy" id="749222"/>
    <lineage>
        <taxon>Bacteria</taxon>
        <taxon>Pseudomonadati</taxon>
        <taxon>Campylobacterota</taxon>
        <taxon>Epsilonproteobacteria</taxon>
        <taxon>Campylobacterales</taxon>
        <taxon>Sulfurovaceae</taxon>
        <taxon>Nitratifractor</taxon>
    </lineage>
</organism>
<dbReference type="KEGG" id="nsa:Nitsa_0622"/>
<reference evidence="3" key="2">
    <citation type="submission" date="2011-01" db="EMBL/GenBank/DDBJ databases">
        <title>The complete genome of Nitratifractor salsuginis DSM 16511.</title>
        <authorList>
            <consortium name="US DOE Joint Genome Institute (JGI-PGF)"/>
            <person name="Lucas S."/>
            <person name="Copeland A."/>
            <person name="Lapidus A."/>
            <person name="Bruce D."/>
            <person name="Goodwin L."/>
            <person name="Pitluck S."/>
            <person name="Kyrpides N."/>
            <person name="Mavromatis K."/>
            <person name="Ivanova N."/>
            <person name="Mikhailova N."/>
            <person name="Zeytun A."/>
            <person name="Detter J.C."/>
            <person name="Tapia R."/>
            <person name="Han C."/>
            <person name="Land M."/>
            <person name="Hauser L."/>
            <person name="Markowitz V."/>
            <person name="Cheng J.-F."/>
            <person name="Hugenholtz P."/>
            <person name="Woyke T."/>
            <person name="Wu D."/>
            <person name="Tindall B."/>
            <person name="Schuetze A."/>
            <person name="Brambilla E."/>
            <person name="Klenk H.-P."/>
            <person name="Eisen J.A."/>
        </authorList>
    </citation>
    <scope>NUCLEOTIDE SEQUENCE [LARGE SCALE GENOMIC DNA]</scope>
    <source>
        <strain evidence="3">DSM 16511 / JCM 12458 / E9I37-1</strain>
    </source>
</reference>
<name>E6X1F7_NITSE</name>